<feature type="region of interest" description="Disordered" evidence="1">
    <location>
        <begin position="227"/>
        <end position="262"/>
    </location>
</feature>
<accession>A0A8H6C6V6</accession>
<feature type="signal peptide" evidence="2">
    <location>
        <begin position="1"/>
        <end position="19"/>
    </location>
</feature>
<sequence length="262" mass="27919">MRSVYSTLLFLAAATPLLANEKSDCLAQASPTNGVIYWTGLEVPLDKADSYGNIMPGSNSTTKGCMQIGQWDGQIRIGKQPHPVKDTRTILETNPVGQWASYDVSYIPGFSYALACLDTVQQTLTGDNTDLFDVAGASCEDKNGYTCVGPVGAWGVRASEMSETSCWNCNPPNAFFAPVAGAAYVFPDDNGSVIAASSNAIHCCVGKHCPWKNPKAGTTKQGTCSCNSGADKRDATPETKPNTKRHLHSHGKHKVRGLGEIV</sequence>
<comment type="caution">
    <text evidence="3">The sequence shown here is derived from an EMBL/GenBank/DDBJ whole genome shotgun (WGS) entry which is preliminary data.</text>
</comment>
<name>A0A8H6C6V6_9LECA</name>
<reference evidence="3 4" key="1">
    <citation type="journal article" date="2020" name="Genomics">
        <title>Complete, high-quality genomes from long-read metagenomic sequencing of two wolf lichen thalli reveals enigmatic genome architecture.</title>
        <authorList>
            <person name="McKenzie S.K."/>
            <person name="Walston R.F."/>
            <person name="Allen J.L."/>
        </authorList>
    </citation>
    <scope>NUCLEOTIDE SEQUENCE [LARGE SCALE GENOMIC DNA]</scope>
    <source>
        <strain evidence="3">WasteWater1</strain>
    </source>
</reference>
<evidence type="ECO:0000313" key="4">
    <source>
        <dbReference type="Proteomes" id="UP000593566"/>
    </source>
</evidence>
<evidence type="ECO:0000313" key="3">
    <source>
        <dbReference type="EMBL" id="KAF6217689.1"/>
    </source>
</evidence>
<proteinExistence type="predicted"/>
<evidence type="ECO:0000256" key="2">
    <source>
        <dbReference type="SAM" id="SignalP"/>
    </source>
</evidence>
<feature type="compositionally biased region" description="Basic residues" evidence="1">
    <location>
        <begin position="242"/>
        <end position="256"/>
    </location>
</feature>
<feature type="chain" id="PRO_5034014937" evidence="2">
    <location>
        <begin position="20"/>
        <end position="262"/>
    </location>
</feature>
<organism evidence="3 4">
    <name type="scientific">Letharia lupina</name>
    <dbReference type="NCBI Taxonomy" id="560253"/>
    <lineage>
        <taxon>Eukaryota</taxon>
        <taxon>Fungi</taxon>
        <taxon>Dikarya</taxon>
        <taxon>Ascomycota</taxon>
        <taxon>Pezizomycotina</taxon>
        <taxon>Lecanoromycetes</taxon>
        <taxon>OSLEUM clade</taxon>
        <taxon>Lecanoromycetidae</taxon>
        <taxon>Lecanorales</taxon>
        <taxon>Lecanorineae</taxon>
        <taxon>Parmeliaceae</taxon>
        <taxon>Letharia</taxon>
    </lineage>
</organism>
<keyword evidence="2" id="KW-0732">Signal</keyword>
<dbReference type="GeneID" id="59334917"/>
<dbReference type="Proteomes" id="UP000593566">
    <property type="component" value="Unassembled WGS sequence"/>
</dbReference>
<dbReference type="AlphaFoldDB" id="A0A8H6C6V6"/>
<evidence type="ECO:0000256" key="1">
    <source>
        <dbReference type="SAM" id="MobiDB-lite"/>
    </source>
</evidence>
<keyword evidence="4" id="KW-1185">Reference proteome</keyword>
<dbReference type="EMBL" id="JACCJB010000025">
    <property type="protein sequence ID" value="KAF6217689.1"/>
    <property type="molecule type" value="Genomic_DNA"/>
</dbReference>
<gene>
    <name evidence="3" type="ORF">HO133_006516</name>
</gene>
<dbReference type="RefSeq" id="XP_037147124.1">
    <property type="nucleotide sequence ID" value="XM_037297414.1"/>
</dbReference>
<protein>
    <submittedName>
        <fullName evidence="3">Uncharacterized protein</fullName>
    </submittedName>
</protein>